<evidence type="ECO:0000256" key="2">
    <source>
        <dbReference type="ARBA" id="ARBA00022670"/>
    </source>
</evidence>
<dbReference type="EMBL" id="JXBL01000001">
    <property type="protein sequence ID" value="KIE43105.1"/>
    <property type="molecule type" value="Genomic_DNA"/>
</dbReference>
<dbReference type="Gene3D" id="3.40.50.1450">
    <property type="entry name" value="HybD-like"/>
    <property type="match status" value="1"/>
</dbReference>
<dbReference type="CDD" id="cd06062">
    <property type="entry name" value="H2MP_MemB-H2up"/>
    <property type="match status" value="1"/>
</dbReference>
<dbReference type="InterPro" id="IPR023430">
    <property type="entry name" value="Pept_HybD-like_dom_sf"/>
</dbReference>
<keyword evidence="6" id="KW-1185">Reference proteome</keyword>
<dbReference type="SUPFAM" id="SSF53163">
    <property type="entry name" value="HybD-like"/>
    <property type="match status" value="1"/>
</dbReference>
<dbReference type="GO" id="GO:0004190">
    <property type="term" value="F:aspartic-type endopeptidase activity"/>
    <property type="evidence" value="ECO:0007669"/>
    <property type="project" value="UniProtKB-KW"/>
</dbReference>
<dbReference type="AlphaFoldDB" id="A0A0C1U5W6"/>
<dbReference type="NCBIfam" id="TIGR00072">
    <property type="entry name" value="hydrog_prot"/>
    <property type="match status" value="1"/>
</dbReference>
<keyword evidence="2" id="KW-0645">Protease</keyword>
<keyword evidence="4" id="KW-0378">Hydrolase</keyword>
<comment type="caution">
    <text evidence="5">The sequence shown here is derived from an EMBL/GenBank/DDBJ whole genome shotgun (WGS) entry which is preliminary data.</text>
</comment>
<proteinExistence type="inferred from homology"/>
<dbReference type="PANTHER" id="PTHR30302:SF1">
    <property type="entry name" value="HYDROGENASE 2 MATURATION PROTEASE"/>
    <property type="match status" value="1"/>
</dbReference>
<organism evidence="5 6">
    <name type="scientific">Geobacter soli</name>
    <dbReference type="NCBI Taxonomy" id="1510391"/>
    <lineage>
        <taxon>Bacteria</taxon>
        <taxon>Pseudomonadati</taxon>
        <taxon>Thermodesulfobacteriota</taxon>
        <taxon>Desulfuromonadia</taxon>
        <taxon>Geobacterales</taxon>
        <taxon>Geobacteraceae</taxon>
        <taxon>Geobacter</taxon>
    </lineage>
</organism>
<evidence type="ECO:0000256" key="4">
    <source>
        <dbReference type="ARBA" id="ARBA00022801"/>
    </source>
</evidence>
<dbReference type="PANTHER" id="PTHR30302">
    <property type="entry name" value="HYDROGENASE 1 MATURATION PROTEASE"/>
    <property type="match status" value="1"/>
</dbReference>
<evidence type="ECO:0000313" key="6">
    <source>
        <dbReference type="Proteomes" id="UP000031433"/>
    </source>
</evidence>
<gene>
    <name evidence="5" type="ORF">SE37_10905</name>
</gene>
<dbReference type="GO" id="GO:0016485">
    <property type="term" value="P:protein processing"/>
    <property type="evidence" value="ECO:0007669"/>
    <property type="project" value="TreeGrafter"/>
</dbReference>
<name>A0A0C1U5W6_9BACT</name>
<dbReference type="Proteomes" id="UP000031433">
    <property type="component" value="Unassembled WGS sequence"/>
</dbReference>
<reference evidence="5 6" key="1">
    <citation type="submission" date="2015-01" db="EMBL/GenBank/DDBJ databases">
        <title>Genome sequence of the anaerobic bacterium Geobacter soli GSS01, a dissimilatory Fe(III) reducer from soil.</title>
        <authorList>
            <person name="Yang G."/>
            <person name="Zhou S."/>
        </authorList>
    </citation>
    <scope>NUCLEOTIDE SEQUENCE [LARGE SCALE GENOMIC DNA]</scope>
    <source>
        <strain evidence="5 6">GSS01</strain>
    </source>
</reference>
<keyword evidence="3" id="KW-0064">Aspartyl protease</keyword>
<evidence type="ECO:0000256" key="1">
    <source>
        <dbReference type="ARBA" id="ARBA00006814"/>
    </source>
</evidence>
<sequence>MRTLIFGAGNLILTDEGFGVHCINHLEENYVFPPEVELYDGGTLGIMVTHKIEEADRVILVDTVETDGNPGDVFRYEKEDIMLNRLPVKLSPHQIGIQEMLYISEMRGACPDRISLLGVIPSSLDPGSELSPALSECLPRVAGLIVDELRSLGHEVRERN</sequence>
<dbReference type="RefSeq" id="WP_039646274.1">
    <property type="nucleotide sequence ID" value="NZ_JXBL01000001.1"/>
</dbReference>
<protein>
    <submittedName>
        <fullName evidence="5">Membrane protein</fullName>
    </submittedName>
</protein>
<dbReference type="Pfam" id="PF01750">
    <property type="entry name" value="HycI"/>
    <property type="match status" value="1"/>
</dbReference>
<accession>A0A0C1U5W6</accession>
<evidence type="ECO:0000256" key="3">
    <source>
        <dbReference type="ARBA" id="ARBA00022750"/>
    </source>
</evidence>
<evidence type="ECO:0000313" key="5">
    <source>
        <dbReference type="EMBL" id="KIE43105.1"/>
    </source>
</evidence>
<dbReference type="InterPro" id="IPR000671">
    <property type="entry name" value="Peptidase_A31"/>
</dbReference>
<dbReference type="GO" id="GO:0008047">
    <property type="term" value="F:enzyme activator activity"/>
    <property type="evidence" value="ECO:0007669"/>
    <property type="project" value="InterPro"/>
</dbReference>
<dbReference type="PRINTS" id="PR00446">
    <property type="entry name" value="HYDRGNUPTAKE"/>
</dbReference>
<comment type="similarity">
    <text evidence="1">Belongs to the peptidase A31 family.</text>
</comment>